<feature type="compositionally biased region" description="Basic and acidic residues" evidence="1">
    <location>
        <begin position="115"/>
        <end position="127"/>
    </location>
</feature>
<name>A0A6L5HZB3_9PSED</name>
<evidence type="ECO:0000313" key="3">
    <source>
        <dbReference type="EMBL" id="MQU08732.1"/>
    </source>
</evidence>
<evidence type="ECO:0000313" key="4">
    <source>
        <dbReference type="Proteomes" id="UP000478064"/>
    </source>
</evidence>
<keyword evidence="2" id="KW-0472">Membrane</keyword>
<feature type="transmembrane region" description="Helical" evidence="2">
    <location>
        <begin position="59"/>
        <end position="81"/>
    </location>
</feature>
<dbReference type="Pfam" id="PF12553">
    <property type="entry name" value="DUF3742"/>
    <property type="match status" value="1"/>
</dbReference>
<feature type="region of interest" description="Disordered" evidence="1">
    <location>
        <begin position="99"/>
        <end position="127"/>
    </location>
</feature>
<keyword evidence="2" id="KW-1133">Transmembrane helix</keyword>
<proteinExistence type="predicted"/>
<dbReference type="Proteomes" id="UP000478064">
    <property type="component" value="Unassembled WGS sequence"/>
</dbReference>
<organism evidence="3 4">
    <name type="scientific">Pseudomonas helleri</name>
    <dbReference type="NCBI Taxonomy" id="1608996"/>
    <lineage>
        <taxon>Bacteria</taxon>
        <taxon>Pseudomonadati</taxon>
        <taxon>Pseudomonadota</taxon>
        <taxon>Gammaproteobacteria</taxon>
        <taxon>Pseudomonadales</taxon>
        <taxon>Pseudomonadaceae</taxon>
        <taxon>Pseudomonas</taxon>
    </lineage>
</organism>
<dbReference type="InterPro" id="IPR022213">
    <property type="entry name" value="DUF3742"/>
</dbReference>
<reference evidence="3 4" key="1">
    <citation type="submission" date="2019-10" db="EMBL/GenBank/DDBJ databases">
        <title>Evaluation of single-gene subtyping targets for Pseudomonas.</title>
        <authorList>
            <person name="Reichler S.J."/>
            <person name="Orsi R.H."/>
            <person name="Wiedmann M."/>
            <person name="Martin N.H."/>
            <person name="Murphy S.I."/>
        </authorList>
    </citation>
    <scope>NUCLEOTIDE SEQUENCE [LARGE SCALE GENOMIC DNA]</scope>
    <source>
        <strain evidence="3 4">FSL R10-1637</strain>
    </source>
</reference>
<dbReference type="RefSeq" id="WP_153375559.1">
    <property type="nucleotide sequence ID" value="NZ_WIVU01000073.1"/>
</dbReference>
<evidence type="ECO:0000256" key="1">
    <source>
        <dbReference type="SAM" id="MobiDB-lite"/>
    </source>
</evidence>
<dbReference type="AlphaFoldDB" id="A0A6L5HZB3"/>
<comment type="caution">
    <text evidence="3">The sequence shown here is derived from an EMBL/GenBank/DDBJ whole genome shotgun (WGS) entry which is preliminary data.</text>
</comment>
<sequence length="127" mass="14274">MKPSAQHSFAERLGQILGRMWRGCLRQERKMNGWLVEHGLPAGGATALLWIIKLVVLGLLLYAAFWMVLVLLFAVVAAWMVRDSDDDASEEWAVGEQAEHKINPGYHPALYNDAPDSRYADAQHDDD</sequence>
<protein>
    <submittedName>
        <fullName evidence="3">DUF3742 family protein</fullName>
    </submittedName>
</protein>
<dbReference type="EMBL" id="WIVU01000073">
    <property type="protein sequence ID" value="MQU08732.1"/>
    <property type="molecule type" value="Genomic_DNA"/>
</dbReference>
<gene>
    <name evidence="3" type="ORF">GHO27_24035</name>
</gene>
<accession>A0A6L5HZB3</accession>
<evidence type="ECO:0000256" key="2">
    <source>
        <dbReference type="SAM" id="Phobius"/>
    </source>
</evidence>
<keyword evidence="2" id="KW-0812">Transmembrane</keyword>